<feature type="domain" description="OmpA-like" evidence="2">
    <location>
        <begin position="109"/>
        <end position="177"/>
    </location>
</feature>
<reference evidence="3 4" key="1">
    <citation type="submission" date="2019-07" db="EMBL/GenBank/DDBJ databases">
        <title>Whole genome shotgun sequence of Reyranella soli NBRC 108950.</title>
        <authorList>
            <person name="Hosoyama A."/>
            <person name="Uohara A."/>
            <person name="Ohji S."/>
            <person name="Ichikawa N."/>
        </authorList>
    </citation>
    <scope>NUCLEOTIDE SEQUENCE [LARGE SCALE GENOMIC DNA]</scope>
    <source>
        <strain evidence="3 4">NBRC 108950</strain>
    </source>
</reference>
<dbReference type="EMBL" id="BKAJ01000037">
    <property type="protein sequence ID" value="GEP55415.1"/>
    <property type="molecule type" value="Genomic_DNA"/>
</dbReference>
<evidence type="ECO:0000256" key="1">
    <source>
        <dbReference type="SAM" id="SignalP"/>
    </source>
</evidence>
<organism evidence="3 4">
    <name type="scientific">Reyranella soli</name>
    <dbReference type="NCBI Taxonomy" id="1230389"/>
    <lineage>
        <taxon>Bacteria</taxon>
        <taxon>Pseudomonadati</taxon>
        <taxon>Pseudomonadota</taxon>
        <taxon>Alphaproteobacteria</taxon>
        <taxon>Hyphomicrobiales</taxon>
        <taxon>Reyranellaceae</taxon>
        <taxon>Reyranella</taxon>
    </lineage>
</organism>
<sequence>MPSSSVAARSLALAVLALGAAPAFAQDIVVQPARVPVAGAPGTYERSLPPPPPGPIESRLVNAPAAPPAPVVTVPATPPPGPTLAVGTPAAIPSTQSGGPFGTIAFIGRSASLTPATKAELDQIAKRIADQKLRHIELRAFAPDTGPDSRKIALARALVVRSYLMDRGVKSRIEVGSFSGDGDSVEILVPST</sequence>
<keyword evidence="4" id="KW-1185">Reference proteome</keyword>
<dbReference type="SUPFAM" id="SSF103088">
    <property type="entry name" value="OmpA-like"/>
    <property type="match status" value="1"/>
</dbReference>
<dbReference type="Gene3D" id="3.30.1330.60">
    <property type="entry name" value="OmpA-like domain"/>
    <property type="match status" value="1"/>
</dbReference>
<dbReference type="Proteomes" id="UP000321058">
    <property type="component" value="Unassembled WGS sequence"/>
</dbReference>
<dbReference type="OrthoDB" id="8448151at2"/>
<comment type="caution">
    <text evidence="3">The sequence shown here is derived from an EMBL/GenBank/DDBJ whole genome shotgun (WGS) entry which is preliminary data.</text>
</comment>
<dbReference type="AlphaFoldDB" id="A0A512N8U6"/>
<evidence type="ECO:0000313" key="4">
    <source>
        <dbReference type="Proteomes" id="UP000321058"/>
    </source>
</evidence>
<dbReference type="Pfam" id="PF00691">
    <property type="entry name" value="OmpA"/>
    <property type="match status" value="1"/>
</dbReference>
<dbReference type="RefSeq" id="WP_147149497.1">
    <property type="nucleotide sequence ID" value="NZ_BKAJ01000037.1"/>
</dbReference>
<gene>
    <name evidence="3" type="ORF">RSO01_25810</name>
</gene>
<protein>
    <recommendedName>
        <fullName evidence="2">OmpA-like domain-containing protein</fullName>
    </recommendedName>
</protein>
<name>A0A512N8U6_9HYPH</name>
<dbReference type="InterPro" id="IPR006665">
    <property type="entry name" value="OmpA-like"/>
</dbReference>
<feature type="signal peptide" evidence="1">
    <location>
        <begin position="1"/>
        <end position="25"/>
    </location>
</feature>
<keyword evidence="1" id="KW-0732">Signal</keyword>
<dbReference type="InterPro" id="IPR036737">
    <property type="entry name" value="OmpA-like_sf"/>
</dbReference>
<accession>A0A512N8U6</accession>
<evidence type="ECO:0000313" key="3">
    <source>
        <dbReference type="EMBL" id="GEP55415.1"/>
    </source>
</evidence>
<feature type="chain" id="PRO_5022045636" description="OmpA-like domain-containing protein" evidence="1">
    <location>
        <begin position="26"/>
        <end position="192"/>
    </location>
</feature>
<evidence type="ECO:0000259" key="2">
    <source>
        <dbReference type="Pfam" id="PF00691"/>
    </source>
</evidence>
<proteinExistence type="predicted"/>